<evidence type="ECO:0000313" key="1">
    <source>
        <dbReference type="EMBL" id="MEZ8719558.1"/>
    </source>
</evidence>
<organism evidence="1 2">
    <name type="scientific">Vibrio pomeroyi</name>
    <dbReference type="NCBI Taxonomy" id="198832"/>
    <lineage>
        <taxon>Bacteria</taxon>
        <taxon>Pseudomonadati</taxon>
        <taxon>Pseudomonadota</taxon>
        <taxon>Gammaproteobacteria</taxon>
        <taxon>Vibrionales</taxon>
        <taxon>Vibrionaceae</taxon>
        <taxon>Vibrio</taxon>
    </lineage>
</organism>
<accession>A0ABV4MQY3</accession>
<keyword evidence="2" id="KW-1185">Reference proteome</keyword>
<protein>
    <submittedName>
        <fullName evidence="1">Uncharacterized protein</fullName>
    </submittedName>
</protein>
<reference evidence="1 2" key="1">
    <citation type="journal article" date="2024" name="ISME J.">
        <title>Tailless and filamentous prophages are predominant in marine Vibrio.</title>
        <authorList>
            <person name="Steensen K."/>
            <person name="Seneca J."/>
            <person name="Bartlau N."/>
            <person name="Yu X.A."/>
            <person name="Hussain F.A."/>
            <person name="Polz M.F."/>
        </authorList>
    </citation>
    <scope>NUCLEOTIDE SEQUENCE [LARGE SCALE GENOMIC DNA]</scope>
    <source>
        <strain evidence="1 2">10N.239.312.F12</strain>
    </source>
</reference>
<proteinExistence type="predicted"/>
<dbReference type="RefSeq" id="WP_269337635.1">
    <property type="nucleotide sequence ID" value="NZ_JBFSSG010000001.1"/>
</dbReference>
<dbReference type="Proteomes" id="UP001570071">
    <property type="component" value="Unassembled WGS sequence"/>
</dbReference>
<name>A0ABV4MQY3_9VIBR</name>
<evidence type="ECO:0000313" key="2">
    <source>
        <dbReference type="Proteomes" id="UP001570071"/>
    </source>
</evidence>
<sequence length="146" mass="16291">MEIVLGWNCGGVGTSFLSSALTAAGVQHTEHKAYQDTYDHSEAYHRVIPLCSREDFNQLFLKSGEQVHSELEKILRSCPNAAISFVINNCPSSVEDLKASIEERGGSVICTVPSRYKFNKMDQTGSIDTEDEELQYFIQQIKALNN</sequence>
<gene>
    <name evidence="1" type="ORF">AB6D66_00670</name>
</gene>
<dbReference type="EMBL" id="JBFSSG010000001">
    <property type="protein sequence ID" value="MEZ8719558.1"/>
    <property type="molecule type" value="Genomic_DNA"/>
</dbReference>
<comment type="caution">
    <text evidence="1">The sequence shown here is derived from an EMBL/GenBank/DDBJ whole genome shotgun (WGS) entry which is preliminary data.</text>
</comment>